<evidence type="ECO:0000256" key="2">
    <source>
        <dbReference type="ARBA" id="ARBA00010265"/>
    </source>
</evidence>
<dbReference type="CDD" id="cd16429">
    <property type="entry name" value="VirB10"/>
    <property type="match status" value="1"/>
</dbReference>
<evidence type="ECO:0000256" key="8">
    <source>
        <dbReference type="SAM" id="Phobius"/>
    </source>
</evidence>
<evidence type="ECO:0000313" key="10">
    <source>
        <dbReference type="Proteomes" id="UP000010816"/>
    </source>
</evidence>
<gene>
    <name evidence="9" type="ORF">Thimo_3760</name>
</gene>
<comment type="similarity">
    <text evidence="2">Belongs to the TrbI/VirB10 family.</text>
</comment>
<dbReference type="KEGG" id="tmb:Thimo_3760"/>
<feature type="compositionally biased region" description="Low complexity" evidence="7">
    <location>
        <begin position="162"/>
        <end position="171"/>
    </location>
</feature>
<evidence type="ECO:0000256" key="5">
    <source>
        <dbReference type="ARBA" id="ARBA00022989"/>
    </source>
</evidence>
<evidence type="ECO:0000256" key="4">
    <source>
        <dbReference type="ARBA" id="ARBA00022692"/>
    </source>
</evidence>
<dbReference type="Gene3D" id="2.40.128.260">
    <property type="entry name" value="Type IV secretion system, VirB10/TraB/TrbI"/>
    <property type="match status" value="2"/>
</dbReference>
<keyword evidence="6 8" id="KW-0472">Membrane</keyword>
<sequence>MTGVEATADQGFDQIVERGDVPIARAASPLWKWAFIGTMVTLGVGALAAVFYAELSDPAPVEEGEERRPRLRFNVGDYEVPTFDPPVPEPVVEPAHVEVPEPPVMPYIPEIPPPEPRAGYPIPELPRPIPLEPESEIEPVETPEEIARKRRLAAPLGGSGGSISSVGSEAGEGAERNRGGLDLSVTRAATATARRLSDMTFLLPKGTYIGCILDTAIQSDQAGMVGCTLPRDVYGADGTVVLLDRGSQVLGEYRSATLSYGKRRIFVVWDRVRTPEGVIVDIASPGTGPLGRSGMGGKVDNHYWERVGIPVLMSAVSFGVQSYAREQLTSDQSRFIESTTTDSLSTVLAEFAKIKPTLHRNQGDPINILVARDVDLAPVYQLRRRSDGR</sequence>
<evidence type="ECO:0000256" key="3">
    <source>
        <dbReference type="ARBA" id="ARBA00022475"/>
    </source>
</evidence>
<keyword evidence="10" id="KW-1185">Reference proteome</keyword>
<dbReference type="HOGENOM" id="CLU_041899_5_0_6"/>
<keyword evidence="4 8" id="KW-0812">Transmembrane</keyword>
<name>L0H2W6_9GAMM</name>
<dbReference type="NCBIfam" id="NF038091">
    <property type="entry name" value="T4SS_VirB10"/>
    <property type="match status" value="1"/>
</dbReference>
<accession>L0H2W6</accession>
<evidence type="ECO:0000313" key="9">
    <source>
        <dbReference type="EMBL" id="AGA92412.1"/>
    </source>
</evidence>
<dbReference type="InterPro" id="IPR042217">
    <property type="entry name" value="T4SS_VirB10/TrbI"/>
</dbReference>
<dbReference type="OrthoDB" id="9766860at2"/>
<keyword evidence="5 8" id="KW-1133">Transmembrane helix</keyword>
<dbReference type="Pfam" id="PF03743">
    <property type="entry name" value="TrbI"/>
    <property type="match status" value="1"/>
</dbReference>
<evidence type="ECO:0000256" key="1">
    <source>
        <dbReference type="ARBA" id="ARBA00004162"/>
    </source>
</evidence>
<feature type="transmembrane region" description="Helical" evidence="8">
    <location>
        <begin position="33"/>
        <end position="53"/>
    </location>
</feature>
<geneLocation type="plasmid" evidence="9 10">
    <name>pTHIMO01</name>
</geneLocation>
<dbReference type="AlphaFoldDB" id="L0H2W6"/>
<feature type="region of interest" description="Disordered" evidence="7">
    <location>
        <begin position="154"/>
        <end position="178"/>
    </location>
</feature>
<dbReference type="RefSeq" id="WP_015282531.1">
    <property type="nucleotide sequence ID" value="NC_019941.1"/>
</dbReference>
<proteinExistence type="inferred from homology"/>
<dbReference type="Proteomes" id="UP000010816">
    <property type="component" value="Plasmid pTHIMO01"/>
</dbReference>
<protein>
    <submittedName>
        <fullName evidence="9">Type IV secretory pathway, VirB10 component</fullName>
    </submittedName>
</protein>
<dbReference type="InterPro" id="IPR047695">
    <property type="entry name" value="T4SS_VirB10/PtlG"/>
</dbReference>
<dbReference type="GO" id="GO:0005886">
    <property type="term" value="C:plasma membrane"/>
    <property type="evidence" value="ECO:0007669"/>
    <property type="project" value="UniProtKB-SubCell"/>
</dbReference>
<reference evidence="9 10" key="1">
    <citation type="submission" date="2011-09" db="EMBL/GenBank/DDBJ databases">
        <title>Complete sequence of plasmid of Thioflavicoccus mobilis 8321.</title>
        <authorList>
            <consortium name="US DOE Joint Genome Institute"/>
            <person name="Lucas S."/>
            <person name="Han J."/>
            <person name="Lapidus A."/>
            <person name="Cheng J.-F."/>
            <person name="Goodwin L."/>
            <person name="Pitluck S."/>
            <person name="Peters L."/>
            <person name="Ovchinnikova G."/>
            <person name="Lu M."/>
            <person name="Detter J.C."/>
            <person name="Han C."/>
            <person name="Tapia R."/>
            <person name="Land M."/>
            <person name="Hauser L."/>
            <person name="Kyrpides N."/>
            <person name="Ivanova N."/>
            <person name="Pagani I."/>
            <person name="Vogl K."/>
            <person name="Liu Z."/>
            <person name="Imhoff J."/>
            <person name="Thiel V."/>
            <person name="Frigaard N.-U."/>
            <person name="Bryant D."/>
            <person name="Woyke T."/>
        </authorList>
    </citation>
    <scope>NUCLEOTIDE SEQUENCE [LARGE SCALE GENOMIC DNA]</scope>
    <source>
        <strain evidence="9 10">8321</strain>
        <plasmid evidence="10">Plasmid pTHIMO01</plasmid>
    </source>
</reference>
<evidence type="ECO:0000256" key="6">
    <source>
        <dbReference type="ARBA" id="ARBA00023136"/>
    </source>
</evidence>
<dbReference type="EMBL" id="CP003052">
    <property type="protein sequence ID" value="AGA92412.1"/>
    <property type="molecule type" value="Genomic_DNA"/>
</dbReference>
<comment type="subcellular location">
    <subcellularLocation>
        <location evidence="1">Cell membrane</location>
        <topology evidence="1">Single-pass membrane protein</topology>
    </subcellularLocation>
</comment>
<organism evidence="9 10">
    <name type="scientific">Thioflavicoccus mobilis 8321</name>
    <dbReference type="NCBI Taxonomy" id="765912"/>
    <lineage>
        <taxon>Bacteria</taxon>
        <taxon>Pseudomonadati</taxon>
        <taxon>Pseudomonadota</taxon>
        <taxon>Gammaproteobacteria</taxon>
        <taxon>Chromatiales</taxon>
        <taxon>Chromatiaceae</taxon>
        <taxon>Thioflavicoccus</taxon>
    </lineage>
</organism>
<dbReference type="InterPro" id="IPR005498">
    <property type="entry name" value="T4SS_VirB10/TraB/TrbI"/>
</dbReference>
<keyword evidence="9" id="KW-0614">Plasmid</keyword>
<keyword evidence="3" id="KW-1003">Cell membrane</keyword>
<evidence type="ECO:0000256" key="7">
    <source>
        <dbReference type="SAM" id="MobiDB-lite"/>
    </source>
</evidence>